<dbReference type="RefSeq" id="XP_060333875.1">
    <property type="nucleotide sequence ID" value="XM_060466222.1"/>
</dbReference>
<dbReference type="AlphaFoldDB" id="A0AA39NB30"/>
<sequence length="87" mass="10001">MASRIIFNAVRSVIGCLITVHATPGSIPTTRNCEAVNCIVTFRSVLYFFYECLPGHNWGNGFHVKKSTNIWATLEVHIRRRYVWETE</sequence>
<gene>
    <name evidence="2" type="ORF">EV420DRAFT_1180269</name>
</gene>
<dbReference type="EMBL" id="JAUEPS010000009">
    <property type="protein sequence ID" value="KAK0462263.1"/>
    <property type="molecule type" value="Genomic_DNA"/>
</dbReference>
<evidence type="ECO:0000313" key="3">
    <source>
        <dbReference type="Proteomes" id="UP001175211"/>
    </source>
</evidence>
<accession>A0AA39NB30</accession>
<evidence type="ECO:0008006" key="4">
    <source>
        <dbReference type="Google" id="ProtNLM"/>
    </source>
</evidence>
<dbReference type="Proteomes" id="UP001175211">
    <property type="component" value="Unassembled WGS sequence"/>
</dbReference>
<name>A0AA39NB30_ARMTA</name>
<dbReference type="GeneID" id="85349770"/>
<feature type="chain" id="PRO_5041364446" description="Secreted protein" evidence="1">
    <location>
        <begin position="23"/>
        <end position="87"/>
    </location>
</feature>
<keyword evidence="3" id="KW-1185">Reference proteome</keyword>
<organism evidence="2 3">
    <name type="scientific">Armillaria tabescens</name>
    <name type="common">Ringless honey mushroom</name>
    <name type="synonym">Agaricus tabescens</name>
    <dbReference type="NCBI Taxonomy" id="1929756"/>
    <lineage>
        <taxon>Eukaryota</taxon>
        <taxon>Fungi</taxon>
        <taxon>Dikarya</taxon>
        <taxon>Basidiomycota</taxon>
        <taxon>Agaricomycotina</taxon>
        <taxon>Agaricomycetes</taxon>
        <taxon>Agaricomycetidae</taxon>
        <taxon>Agaricales</taxon>
        <taxon>Marasmiineae</taxon>
        <taxon>Physalacriaceae</taxon>
        <taxon>Desarmillaria</taxon>
    </lineage>
</organism>
<keyword evidence="1" id="KW-0732">Signal</keyword>
<protein>
    <recommendedName>
        <fullName evidence="4">Secreted protein</fullName>
    </recommendedName>
</protein>
<comment type="caution">
    <text evidence="2">The sequence shown here is derived from an EMBL/GenBank/DDBJ whole genome shotgun (WGS) entry which is preliminary data.</text>
</comment>
<feature type="signal peptide" evidence="1">
    <location>
        <begin position="1"/>
        <end position="22"/>
    </location>
</feature>
<proteinExistence type="predicted"/>
<evidence type="ECO:0000313" key="2">
    <source>
        <dbReference type="EMBL" id="KAK0462263.1"/>
    </source>
</evidence>
<evidence type="ECO:0000256" key="1">
    <source>
        <dbReference type="SAM" id="SignalP"/>
    </source>
</evidence>
<reference evidence="2" key="1">
    <citation type="submission" date="2023-06" db="EMBL/GenBank/DDBJ databases">
        <authorList>
            <consortium name="Lawrence Berkeley National Laboratory"/>
            <person name="Ahrendt S."/>
            <person name="Sahu N."/>
            <person name="Indic B."/>
            <person name="Wong-Bajracharya J."/>
            <person name="Merenyi Z."/>
            <person name="Ke H.-M."/>
            <person name="Monk M."/>
            <person name="Kocsube S."/>
            <person name="Drula E."/>
            <person name="Lipzen A."/>
            <person name="Balint B."/>
            <person name="Henrissat B."/>
            <person name="Andreopoulos B."/>
            <person name="Martin F.M."/>
            <person name="Harder C.B."/>
            <person name="Rigling D."/>
            <person name="Ford K.L."/>
            <person name="Foster G.D."/>
            <person name="Pangilinan J."/>
            <person name="Papanicolaou A."/>
            <person name="Barry K."/>
            <person name="LaButti K."/>
            <person name="Viragh M."/>
            <person name="Koriabine M."/>
            <person name="Yan M."/>
            <person name="Riley R."/>
            <person name="Champramary S."/>
            <person name="Plett K.L."/>
            <person name="Tsai I.J."/>
            <person name="Slot J."/>
            <person name="Sipos G."/>
            <person name="Plett J."/>
            <person name="Nagy L.G."/>
            <person name="Grigoriev I.V."/>
        </authorList>
    </citation>
    <scope>NUCLEOTIDE SEQUENCE</scope>
    <source>
        <strain evidence="2">CCBAS 213</strain>
    </source>
</reference>